<keyword evidence="5" id="KW-1185">Reference proteome</keyword>
<accession>A0A931IX43</accession>
<keyword evidence="2" id="KW-0732">Signal</keyword>
<name>A0A931IX43_9BURK</name>
<protein>
    <submittedName>
        <fullName evidence="4">PEP-CTERM sorting domain-containing protein</fullName>
    </submittedName>
</protein>
<dbReference type="RefSeq" id="WP_198108956.1">
    <property type="nucleotide sequence ID" value="NZ_JAEDAK010000001.1"/>
</dbReference>
<feature type="domain" description="Ice-binding protein C-terminal" evidence="3">
    <location>
        <begin position="235"/>
        <end position="259"/>
    </location>
</feature>
<evidence type="ECO:0000256" key="1">
    <source>
        <dbReference type="SAM" id="MobiDB-lite"/>
    </source>
</evidence>
<dbReference type="Proteomes" id="UP000613266">
    <property type="component" value="Unassembled WGS sequence"/>
</dbReference>
<feature type="signal peptide" evidence="2">
    <location>
        <begin position="1"/>
        <end position="28"/>
    </location>
</feature>
<evidence type="ECO:0000313" key="4">
    <source>
        <dbReference type="EMBL" id="MBH9575331.1"/>
    </source>
</evidence>
<gene>
    <name evidence="4" type="ORF">I7X39_00295</name>
</gene>
<proteinExistence type="predicted"/>
<evidence type="ECO:0000313" key="5">
    <source>
        <dbReference type="Proteomes" id="UP000613266"/>
    </source>
</evidence>
<reference evidence="4" key="1">
    <citation type="submission" date="2020-12" db="EMBL/GenBank/DDBJ databases">
        <title>The genome sequence of Inhella sp. 1Y17.</title>
        <authorList>
            <person name="Liu Y."/>
        </authorList>
    </citation>
    <scope>NUCLEOTIDE SEQUENCE</scope>
    <source>
        <strain evidence="4">1Y17</strain>
    </source>
</reference>
<dbReference type="NCBIfam" id="TIGR02595">
    <property type="entry name" value="PEP_CTERM"/>
    <property type="match status" value="1"/>
</dbReference>
<sequence length="262" mass="27383">MKKSKLISQLALATAMSAASLAPQTASALTTWGNGGCVWSGDMAGNLCTIGTGNAKVNVTAYGTTDLAPVQGWETATLMNYSGGFGVKNRGTNDPGEGTNPEHAIDNNGNNGTAGGFITDALLFSFEQSTILRNLTIGWKSGDADISVLRYTGQLPPVLTDKTPSGLLSSGWQLVGQYGNVTTNTNQAINASGGASSWWLVTAYNSAFQNKGWTMGDDYFKLLSVAGDQPPPQSQTPEPASLALVGLAALSLGYARRRRLPR</sequence>
<feature type="chain" id="PRO_5038024886" evidence="2">
    <location>
        <begin position="29"/>
        <end position="262"/>
    </location>
</feature>
<dbReference type="Pfam" id="PF07589">
    <property type="entry name" value="PEP-CTERM"/>
    <property type="match status" value="1"/>
</dbReference>
<dbReference type="AlphaFoldDB" id="A0A931IX43"/>
<feature type="region of interest" description="Disordered" evidence="1">
    <location>
        <begin position="88"/>
        <end position="110"/>
    </location>
</feature>
<organism evidence="4 5">
    <name type="scientific">Inhella proteolytica</name>
    <dbReference type="NCBI Taxonomy" id="2795029"/>
    <lineage>
        <taxon>Bacteria</taxon>
        <taxon>Pseudomonadati</taxon>
        <taxon>Pseudomonadota</taxon>
        <taxon>Betaproteobacteria</taxon>
        <taxon>Burkholderiales</taxon>
        <taxon>Sphaerotilaceae</taxon>
        <taxon>Inhella</taxon>
    </lineage>
</organism>
<evidence type="ECO:0000256" key="2">
    <source>
        <dbReference type="SAM" id="SignalP"/>
    </source>
</evidence>
<evidence type="ECO:0000259" key="3">
    <source>
        <dbReference type="Pfam" id="PF07589"/>
    </source>
</evidence>
<dbReference type="InterPro" id="IPR013424">
    <property type="entry name" value="Ice-binding_C"/>
</dbReference>
<dbReference type="InterPro" id="IPR049672">
    <property type="entry name" value="Xrt_dep_XDP1"/>
</dbReference>
<dbReference type="EMBL" id="JAEDAK010000001">
    <property type="protein sequence ID" value="MBH9575331.1"/>
    <property type="molecule type" value="Genomic_DNA"/>
</dbReference>
<comment type="caution">
    <text evidence="4">The sequence shown here is derived from an EMBL/GenBank/DDBJ whole genome shotgun (WGS) entry which is preliminary data.</text>
</comment>
<dbReference type="NCBIfam" id="NF041927">
    <property type="entry name" value="Xrt_dep_XDP1"/>
    <property type="match status" value="1"/>
</dbReference>